<reference evidence="1" key="1">
    <citation type="submission" date="2019-12" db="EMBL/GenBank/DDBJ databases">
        <title>Genome sequencing and annotation of Brassica cretica.</title>
        <authorList>
            <person name="Studholme D.J."/>
            <person name="Sarris P.F."/>
        </authorList>
    </citation>
    <scope>NUCLEOTIDE SEQUENCE</scope>
    <source>
        <strain evidence="1">PFS-001/15</strain>
        <tissue evidence="1">Leaf</tissue>
    </source>
</reference>
<protein>
    <submittedName>
        <fullName evidence="1">Uncharacterized protein</fullName>
    </submittedName>
</protein>
<dbReference type="Proteomes" id="UP000712281">
    <property type="component" value="Unassembled WGS sequence"/>
</dbReference>
<name>A0A8S9IC17_BRACR</name>
<sequence length="92" mass="10013">MCAMSPKSRLVEGDDMTVEVDRPAVFFFKPSDYGKEEAALVEVDDALEKAPSVGVDEALEEVASVGDSQDVAEMPKRVPKHSHLLRSPLTPN</sequence>
<gene>
    <name evidence="1" type="ORF">F2Q68_00025060</name>
</gene>
<organism evidence="1 2">
    <name type="scientific">Brassica cretica</name>
    <name type="common">Mustard</name>
    <dbReference type="NCBI Taxonomy" id="69181"/>
    <lineage>
        <taxon>Eukaryota</taxon>
        <taxon>Viridiplantae</taxon>
        <taxon>Streptophyta</taxon>
        <taxon>Embryophyta</taxon>
        <taxon>Tracheophyta</taxon>
        <taxon>Spermatophyta</taxon>
        <taxon>Magnoliopsida</taxon>
        <taxon>eudicotyledons</taxon>
        <taxon>Gunneridae</taxon>
        <taxon>Pentapetalae</taxon>
        <taxon>rosids</taxon>
        <taxon>malvids</taxon>
        <taxon>Brassicales</taxon>
        <taxon>Brassicaceae</taxon>
        <taxon>Brassiceae</taxon>
        <taxon>Brassica</taxon>
    </lineage>
</organism>
<evidence type="ECO:0000313" key="1">
    <source>
        <dbReference type="EMBL" id="KAF2567259.1"/>
    </source>
</evidence>
<accession>A0A8S9IC17</accession>
<evidence type="ECO:0000313" key="2">
    <source>
        <dbReference type="Proteomes" id="UP000712281"/>
    </source>
</evidence>
<dbReference type="AlphaFoldDB" id="A0A8S9IC17"/>
<comment type="caution">
    <text evidence="1">The sequence shown here is derived from an EMBL/GenBank/DDBJ whole genome shotgun (WGS) entry which is preliminary data.</text>
</comment>
<dbReference type="EMBL" id="QGKW02001911">
    <property type="protein sequence ID" value="KAF2567259.1"/>
    <property type="molecule type" value="Genomic_DNA"/>
</dbReference>
<proteinExistence type="predicted"/>